<sequence length="646" mass="72148">MRPLLVVLHERALQSLTAAARFWDLPSTSGASDLVGSLYPLLTDPWQLALGLERIGPLAWKTVALLARLRTALRPTDLARELGADESVVLPILRKLYSAAIVASQSTEDGPTLYLPTELARLATRLQQERDDPLSVEAGISELLDRLTDHELLELAERYGMRVLPTVTTREEAVAYLTTRLADPALQRDIRTSLSPRAQQLLDRLSSDQRPLPVPVLLAEPHWSFGELRRTIAELARWGLVWRTEESGRLSLLLPSLLTSVRVGPTHPQPIDLAESMTHWLPIVTLLDLLSLLARVHRESGAAGSAGSSTKDDSARAATHRWFRHEPSEQALYVEFLQRIVRVLGLVGSEGTVDRARHASWLRLSFPEQGRRLLRAWRFTLDPGQRAEADRILRTLRSLAIDTWYEWAAIVGHRPLSGKPEYRHERLARELDWVGVLARGQTTAGTLAVRVTPWGAWLLGLRTDPPAHSVTANLSAKGCPPIELATLTPELAWLLLRLGDLRQTEREPGWQVTPQSVARYVVAAVRGESAPRAPEELGLVVLRTLEAAYGRPLPSVWRDTLLTWFAQSRPALARAALHLRFSSSEDRERARAALEAARWHVAPLGQFDLLVIDFEARHRARLVSLLRRAGFVLDWSTGANEHSTPR</sequence>
<dbReference type="AlphaFoldDB" id="A0A7C1K1W3"/>
<reference evidence="1" key="1">
    <citation type="journal article" date="2020" name="mSystems">
        <title>Genome- and Community-Level Interaction Insights into Carbon Utilization and Element Cycling Functions of Hydrothermarchaeota in Hydrothermal Sediment.</title>
        <authorList>
            <person name="Zhou Z."/>
            <person name="Liu Y."/>
            <person name="Xu W."/>
            <person name="Pan J."/>
            <person name="Luo Z.H."/>
            <person name="Li M."/>
        </authorList>
    </citation>
    <scope>NUCLEOTIDE SEQUENCE [LARGE SCALE GENOMIC DNA]</scope>
    <source>
        <strain evidence="1">SpSt-222</strain>
    </source>
</reference>
<organism evidence="1">
    <name type="scientific">Thermomicrobium roseum</name>
    <dbReference type="NCBI Taxonomy" id="500"/>
    <lineage>
        <taxon>Bacteria</taxon>
        <taxon>Pseudomonadati</taxon>
        <taxon>Thermomicrobiota</taxon>
        <taxon>Thermomicrobia</taxon>
        <taxon>Thermomicrobiales</taxon>
        <taxon>Thermomicrobiaceae</taxon>
        <taxon>Thermomicrobium</taxon>
    </lineage>
</organism>
<comment type="caution">
    <text evidence="1">The sequence shown here is derived from an EMBL/GenBank/DDBJ whole genome shotgun (WGS) entry which is preliminary data.</text>
</comment>
<evidence type="ECO:0008006" key="2">
    <source>
        <dbReference type="Google" id="ProtNLM"/>
    </source>
</evidence>
<gene>
    <name evidence="1" type="ORF">ENP47_05080</name>
</gene>
<evidence type="ECO:0000313" key="1">
    <source>
        <dbReference type="EMBL" id="HEF64954.1"/>
    </source>
</evidence>
<dbReference type="EMBL" id="DSJL01000010">
    <property type="protein sequence ID" value="HEF64954.1"/>
    <property type="molecule type" value="Genomic_DNA"/>
</dbReference>
<accession>A0A7C1K1W3</accession>
<proteinExistence type="predicted"/>
<protein>
    <recommendedName>
        <fullName evidence="2">Helicase XPB/Ssl2 N-terminal domain-containing protein</fullName>
    </recommendedName>
</protein>
<name>A0A7C1K1W3_THERO</name>